<evidence type="ECO:0000313" key="3">
    <source>
        <dbReference type="EMBL" id="NWS32296.1"/>
    </source>
</evidence>
<evidence type="ECO:0000259" key="2">
    <source>
        <dbReference type="Pfam" id="PF10382"/>
    </source>
</evidence>
<protein>
    <submittedName>
        <fullName evidence="3">ZGRF1 protein</fullName>
    </submittedName>
</protein>
<feature type="compositionally biased region" description="Basic and acidic residues" evidence="1">
    <location>
        <begin position="67"/>
        <end position="80"/>
    </location>
</feature>
<dbReference type="PANTHER" id="PTHR28535:SF1">
    <property type="entry name" value="PROTEIN ZGRF1"/>
    <property type="match status" value="1"/>
</dbReference>
<dbReference type="GO" id="GO:0005634">
    <property type="term" value="C:nucleus"/>
    <property type="evidence" value="ECO:0007669"/>
    <property type="project" value="TreeGrafter"/>
</dbReference>
<name>A0A7K5EHY5_POLCE</name>
<reference evidence="3 4" key="1">
    <citation type="submission" date="2019-09" db="EMBL/GenBank/DDBJ databases">
        <title>Bird 10,000 Genomes (B10K) Project - Family phase.</title>
        <authorList>
            <person name="Zhang G."/>
        </authorList>
    </citation>
    <scope>NUCLEOTIDE SEQUENCE [LARGE SCALE GENOMIC DNA]</scope>
    <source>
        <strain evidence="3">B10K-DU-001-66</strain>
        <tissue evidence="3">Muscle</tissue>
    </source>
</reference>
<organism evidence="3 4">
    <name type="scientific">Polioptila caerulea</name>
    <name type="common">Blue-grey gnatcatcher</name>
    <dbReference type="NCBI Taxonomy" id="66707"/>
    <lineage>
        <taxon>Eukaryota</taxon>
        <taxon>Metazoa</taxon>
        <taxon>Chordata</taxon>
        <taxon>Craniata</taxon>
        <taxon>Vertebrata</taxon>
        <taxon>Euteleostomi</taxon>
        <taxon>Archelosauria</taxon>
        <taxon>Archosauria</taxon>
        <taxon>Dinosauria</taxon>
        <taxon>Saurischia</taxon>
        <taxon>Theropoda</taxon>
        <taxon>Coelurosauria</taxon>
        <taxon>Aves</taxon>
        <taxon>Neognathae</taxon>
        <taxon>Neoaves</taxon>
        <taxon>Telluraves</taxon>
        <taxon>Australaves</taxon>
        <taxon>Passeriformes</taxon>
        <taxon>Certhiidae</taxon>
        <taxon>Polioptilinae</taxon>
        <taxon>Polioptila</taxon>
    </lineage>
</organism>
<evidence type="ECO:0000256" key="1">
    <source>
        <dbReference type="SAM" id="MobiDB-lite"/>
    </source>
</evidence>
<dbReference type="GO" id="GO:0035861">
    <property type="term" value="C:site of double-strand break"/>
    <property type="evidence" value="ECO:0007669"/>
    <property type="project" value="TreeGrafter"/>
</dbReference>
<sequence length="721" mass="78344">VLYTHQKMKKSKTWQDGILRVRTGRNQATLFDDKGQCLESIFIKSQVTPGDDFESERYLITVEAAKVSEKPSEEQPKKAETPAVDRNGVKPGLLPTRHLPVGLKRRFTGFQGPRQVEKKIPAMEDKEKPTVLPFPKECQGSFPPKFYISSPLFSTIRKKDAETNPSVGCQEEGCRDNGREQMSVSSLLSAPFSDSCEETEKQNYNQFIVKPVSPLLAGHTGPGAVSHHIRSTAQIIALLKSKPAQGHGGQTSGVTGCLSRFQAAENVDLCDKKSPFLPAFSGDPAKGLVPDTQHLPFMQGTVNDRKDWSAPTLPNSAEQLCGEEVTGQRQDKKVNNLSQDLQDHCNTNSTFLPESTVSRMSDSQFVPSSGDISRSASPTTFENNPFGYRKRSGTDSLRENFSVKMQSEFDPSENSEGVFSDPELSGDVTLTEAGIGGDVSQDAALRPHLKPHSCCEVETHSKNEVKYSNFDGDGGTPPQLCDNDARRTAEDAANQTGTEVELLGEQHNIKEINESHNIKEVNESQSSFEATNKEEELDGCAALTINGTSWIKTQHSALLAGDTNVNECHPQTRMFETTESLPGISAMNKKAEGGVTQLGCMESPDTDSEHLWATKRDDIKPGSPLLVLSQKSDPLGTASSSPEEIAVGETGLESAESIAAPPGACKGQIGLDCLKCTAVAENCSRLPDLVNDIALLRALTQHSTALESLQKMEENTSMLCE</sequence>
<comment type="caution">
    <text evidence="3">The sequence shown here is derived from an EMBL/GenBank/DDBJ whole genome shotgun (WGS) entry which is preliminary data.</text>
</comment>
<feature type="region of interest" description="Disordered" evidence="1">
    <location>
        <begin position="67"/>
        <end position="95"/>
    </location>
</feature>
<dbReference type="Proteomes" id="UP000573697">
    <property type="component" value="Unassembled WGS sequence"/>
</dbReference>
<feature type="domain" description="5'-3' DNA helicase ZGRF1-like N-terminal" evidence="2">
    <location>
        <begin position="1"/>
        <end position="66"/>
    </location>
</feature>
<feature type="non-terminal residue" evidence="3">
    <location>
        <position position="1"/>
    </location>
</feature>
<dbReference type="InterPro" id="IPR018838">
    <property type="entry name" value="ZGRF1-like_N"/>
</dbReference>
<dbReference type="Pfam" id="PF10382">
    <property type="entry name" value="ZGRF1-like_N"/>
    <property type="match status" value="1"/>
</dbReference>
<evidence type="ECO:0000313" key="4">
    <source>
        <dbReference type="Proteomes" id="UP000573697"/>
    </source>
</evidence>
<proteinExistence type="predicted"/>
<dbReference type="GO" id="GO:0006302">
    <property type="term" value="P:double-strand break repair"/>
    <property type="evidence" value="ECO:0007669"/>
    <property type="project" value="TreeGrafter"/>
</dbReference>
<dbReference type="AlphaFoldDB" id="A0A7K5EHY5"/>
<dbReference type="PANTHER" id="PTHR28535">
    <property type="entry name" value="ZINC FINGER GRF-TYPE CONTAINING 1"/>
    <property type="match status" value="1"/>
</dbReference>
<dbReference type="InterPro" id="IPR052800">
    <property type="entry name" value="DNA_Repair_Helicase_ZGRF1"/>
</dbReference>
<accession>A0A7K5EHY5</accession>
<dbReference type="EMBL" id="VYXF01008403">
    <property type="protein sequence ID" value="NWS32296.1"/>
    <property type="molecule type" value="Genomic_DNA"/>
</dbReference>
<gene>
    <name evidence="3" type="primary">Zgrf1_1</name>
    <name evidence="3" type="ORF">POLCAE_R04757</name>
</gene>
<keyword evidence="4" id="KW-1185">Reference proteome</keyword>
<feature type="compositionally biased region" description="Polar residues" evidence="1">
    <location>
        <begin position="358"/>
        <end position="383"/>
    </location>
</feature>
<feature type="region of interest" description="Disordered" evidence="1">
    <location>
        <begin position="358"/>
        <end position="393"/>
    </location>
</feature>
<feature type="non-terminal residue" evidence="3">
    <location>
        <position position="721"/>
    </location>
</feature>